<keyword evidence="1" id="KW-1133">Transmembrane helix</keyword>
<dbReference type="RefSeq" id="WP_251583670.1">
    <property type="nucleotide sequence ID" value="NZ_JBHTKX010000003.1"/>
</dbReference>
<keyword evidence="1" id="KW-0812">Transmembrane</keyword>
<evidence type="ECO:0000313" key="2">
    <source>
        <dbReference type="EMBL" id="MFD1130194.1"/>
    </source>
</evidence>
<evidence type="ECO:0000256" key="1">
    <source>
        <dbReference type="SAM" id="Phobius"/>
    </source>
</evidence>
<dbReference type="EMBL" id="JBHTKX010000003">
    <property type="protein sequence ID" value="MFD1130194.1"/>
    <property type="molecule type" value="Genomic_DNA"/>
</dbReference>
<keyword evidence="3" id="KW-1185">Reference proteome</keyword>
<comment type="caution">
    <text evidence="2">The sequence shown here is derived from an EMBL/GenBank/DDBJ whole genome shotgun (WGS) entry which is preliminary data.</text>
</comment>
<reference evidence="3" key="1">
    <citation type="journal article" date="2019" name="Int. J. Syst. Evol. Microbiol.">
        <title>The Global Catalogue of Microorganisms (GCM) 10K type strain sequencing project: providing services to taxonomists for standard genome sequencing and annotation.</title>
        <authorList>
            <consortium name="The Broad Institute Genomics Platform"/>
            <consortium name="The Broad Institute Genome Sequencing Center for Infectious Disease"/>
            <person name="Wu L."/>
            <person name="Ma J."/>
        </authorList>
    </citation>
    <scope>NUCLEOTIDE SEQUENCE [LARGE SCALE GENOMIC DNA]</scope>
    <source>
        <strain evidence="3">CCUG 53519</strain>
    </source>
</reference>
<keyword evidence="1" id="KW-0472">Membrane</keyword>
<feature type="transmembrane region" description="Helical" evidence="1">
    <location>
        <begin position="14"/>
        <end position="33"/>
    </location>
</feature>
<protein>
    <submittedName>
        <fullName evidence="2">Uncharacterized protein</fullName>
    </submittedName>
</protein>
<proteinExistence type="predicted"/>
<organism evidence="2 3">
    <name type="scientific">Paenibacillus provencensis</name>
    <dbReference type="NCBI Taxonomy" id="441151"/>
    <lineage>
        <taxon>Bacteria</taxon>
        <taxon>Bacillati</taxon>
        <taxon>Bacillota</taxon>
        <taxon>Bacilli</taxon>
        <taxon>Bacillales</taxon>
        <taxon>Paenibacillaceae</taxon>
        <taxon>Paenibacillus</taxon>
    </lineage>
</organism>
<gene>
    <name evidence="2" type="ORF">ACFQ3J_18785</name>
</gene>
<evidence type="ECO:0000313" key="3">
    <source>
        <dbReference type="Proteomes" id="UP001597169"/>
    </source>
</evidence>
<name>A0ABW3PSI4_9BACL</name>
<dbReference type="Proteomes" id="UP001597169">
    <property type="component" value="Unassembled WGS sequence"/>
</dbReference>
<sequence>MNIPISAFRDFPPLLTPLLSNGLVMGVVLVIILENMVGWDKYETAKLNNKMG</sequence>
<accession>A0ABW3PSI4</accession>